<protein>
    <submittedName>
        <fullName evidence="13">Not3 domain-containing protein</fullName>
    </submittedName>
</protein>
<dbReference type="AlphaFoldDB" id="A0A1I8G7D0"/>
<accession>A0A1I8G7D0</accession>
<dbReference type="GO" id="GO:0030015">
    <property type="term" value="C:CCR4-NOT core complex"/>
    <property type="evidence" value="ECO:0007669"/>
    <property type="project" value="InterPro"/>
</dbReference>
<dbReference type="Proteomes" id="UP000095280">
    <property type="component" value="Unplaced"/>
</dbReference>
<evidence type="ECO:0000256" key="10">
    <source>
        <dbReference type="SAM" id="MobiDB-lite"/>
    </source>
</evidence>
<keyword evidence="5" id="KW-0678">Repressor</keyword>
<evidence type="ECO:0000313" key="12">
    <source>
        <dbReference type="Proteomes" id="UP000095280"/>
    </source>
</evidence>
<dbReference type="InterPro" id="IPR007207">
    <property type="entry name" value="Not_N"/>
</dbReference>
<keyword evidence="12" id="KW-1185">Reference proteome</keyword>
<keyword evidence="7" id="KW-0804">Transcription</keyword>
<dbReference type="PANTHER" id="PTHR23326">
    <property type="entry name" value="CCR4 NOT-RELATED"/>
    <property type="match status" value="1"/>
</dbReference>
<evidence type="ECO:0000256" key="9">
    <source>
        <dbReference type="SAM" id="Coils"/>
    </source>
</evidence>
<feature type="domain" description="CCR4-Not complex component Not N-terminal" evidence="11">
    <location>
        <begin position="4"/>
        <end position="234"/>
    </location>
</feature>
<feature type="region of interest" description="Disordered" evidence="10">
    <location>
        <begin position="271"/>
        <end position="294"/>
    </location>
</feature>
<feature type="coiled-coil region" evidence="9">
    <location>
        <begin position="125"/>
        <end position="152"/>
    </location>
</feature>
<keyword evidence="4" id="KW-0963">Cytoplasm</keyword>
<evidence type="ECO:0000313" key="13">
    <source>
        <dbReference type="WBParaSite" id="maker-uti_cns_0000958-snap-gene-0.12-mRNA-1"/>
    </source>
</evidence>
<keyword evidence="6" id="KW-0805">Transcription regulation</keyword>
<comment type="similarity">
    <text evidence="3">Belongs to the CNOT2/3/5 family.</text>
</comment>
<evidence type="ECO:0000256" key="8">
    <source>
        <dbReference type="ARBA" id="ARBA00023242"/>
    </source>
</evidence>
<dbReference type="Pfam" id="PF04065">
    <property type="entry name" value="Not3"/>
    <property type="match status" value="1"/>
</dbReference>
<comment type="subcellular location">
    <subcellularLocation>
        <location evidence="2">Cytoplasm</location>
    </subcellularLocation>
    <subcellularLocation>
        <location evidence="1">Nucleus</location>
    </subcellularLocation>
</comment>
<organism evidence="12 13">
    <name type="scientific">Macrostomum lignano</name>
    <dbReference type="NCBI Taxonomy" id="282301"/>
    <lineage>
        <taxon>Eukaryota</taxon>
        <taxon>Metazoa</taxon>
        <taxon>Spiralia</taxon>
        <taxon>Lophotrochozoa</taxon>
        <taxon>Platyhelminthes</taxon>
        <taxon>Rhabditophora</taxon>
        <taxon>Macrostomorpha</taxon>
        <taxon>Macrostomida</taxon>
        <taxon>Macrostomidae</taxon>
        <taxon>Macrostomum</taxon>
    </lineage>
</organism>
<evidence type="ECO:0000259" key="11">
    <source>
        <dbReference type="Pfam" id="PF04065"/>
    </source>
</evidence>
<evidence type="ECO:0000256" key="6">
    <source>
        <dbReference type="ARBA" id="ARBA00023015"/>
    </source>
</evidence>
<dbReference type="GO" id="GO:0006355">
    <property type="term" value="P:regulation of DNA-templated transcription"/>
    <property type="evidence" value="ECO:0007669"/>
    <property type="project" value="InterPro"/>
</dbReference>
<evidence type="ECO:0000256" key="7">
    <source>
        <dbReference type="ARBA" id="ARBA00023163"/>
    </source>
</evidence>
<evidence type="ECO:0000256" key="1">
    <source>
        <dbReference type="ARBA" id="ARBA00004123"/>
    </source>
</evidence>
<keyword evidence="9" id="KW-0175">Coiled coil</keyword>
<evidence type="ECO:0000256" key="5">
    <source>
        <dbReference type="ARBA" id="ARBA00022491"/>
    </source>
</evidence>
<feature type="compositionally biased region" description="Gly residues" evidence="10">
    <location>
        <begin position="285"/>
        <end position="294"/>
    </location>
</feature>
<dbReference type="GO" id="GO:0005737">
    <property type="term" value="C:cytoplasm"/>
    <property type="evidence" value="ECO:0007669"/>
    <property type="project" value="UniProtKB-SubCell"/>
</dbReference>
<proteinExistence type="inferred from homology"/>
<keyword evidence="8" id="KW-0539">Nucleus</keyword>
<evidence type="ECO:0000256" key="3">
    <source>
        <dbReference type="ARBA" id="ARBA00007682"/>
    </source>
</evidence>
<dbReference type="WBParaSite" id="maker-uti_cns_0000958-snap-gene-0.12-mRNA-1">
    <property type="protein sequence ID" value="maker-uti_cns_0000958-snap-gene-0.12-mRNA-1"/>
    <property type="gene ID" value="maker-uti_cns_0000958-snap-gene-0.12"/>
</dbReference>
<dbReference type="GO" id="GO:0005634">
    <property type="term" value="C:nucleus"/>
    <property type="evidence" value="ECO:0007669"/>
    <property type="project" value="UniProtKB-SubCell"/>
</dbReference>
<reference evidence="13" key="1">
    <citation type="submission" date="2016-11" db="UniProtKB">
        <authorList>
            <consortium name="WormBaseParasite"/>
        </authorList>
    </citation>
    <scope>IDENTIFICATION</scope>
</reference>
<evidence type="ECO:0000256" key="4">
    <source>
        <dbReference type="ARBA" id="ARBA00022490"/>
    </source>
</evidence>
<name>A0A1I8G7D0_9PLAT</name>
<dbReference type="InterPro" id="IPR040168">
    <property type="entry name" value="Not2/3/5"/>
</dbReference>
<sequence>MAANRKLLADVEKTLKKIGEGQKAFQDIFDKFNESVNQAQKEKFENELKREIKKLQRYREQIKTWQASNEIKDKRNLAEARKNIESDMERFKIIEKETKTKAYSKEGLGAEQKKDPLQKEKEDIMDWVRENISTLEKQIEKLEYDIELLIANSKKKKLDRDKQDEMDSKKDIIGKHRFHIHRLEAIMRMLDNDNLELEKVKDIKDDVEYYVNQNEEADFWENYNENIYDELELEDIGVSLLLLHRPHQPDLHPVHPPPPPPLRPLIRSRLSRSRRGSANSQSSSQGGGSVGGGGLQSLLRLSQAGLTPQHQLLLQQQQQQQQQQQTASSLLSGGDGI</sequence>
<evidence type="ECO:0000256" key="2">
    <source>
        <dbReference type="ARBA" id="ARBA00004496"/>
    </source>
</evidence>
<feature type="coiled-coil region" evidence="9">
    <location>
        <begin position="41"/>
        <end position="97"/>
    </location>
</feature>